<evidence type="ECO:0000259" key="11">
    <source>
        <dbReference type="PROSITE" id="PS52015"/>
    </source>
</evidence>
<dbReference type="SUPFAM" id="SSF74653">
    <property type="entry name" value="TolA/TonB C-terminal domain"/>
    <property type="match status" value="1"/>
</dbReference>
<feature type="domain" description="TonB C-terminal" evidence="11">
    <location>
        <begin position="232"/>
        <end position="326"/>
    </location>
</feature>
<dbReference type="EMBL" id="WQLA01000005">
    <property type="protein sequence ID" value="MVN92178.1"/>
    <property type="molecule type" value="Genomic_DNA"/>
</dbReference>
<comment type="similarity">
    <text evidence="2">Belongs to the TonB family.</text>
</comment>
<evidence type="ECO:0000256" key="9">
    <source>
        <dbReference type="ARBA" id="ARBA00023136"/>
    </source>
</evidence>
<evidence type="ECO:0000313" key="12">
    <source>
        <dbReference type="EMBL" id="MVN92178.1"/>
    </source>
</evidence>
<feature type="signal peptide" evidence="10">
    <location>
        <begin position="1"/>
        <end position="19"/>
    </location>
</feature>
<dbReference type="InterPro" id="IPR006260">
    <property type="entry name" value="TonB/TolA_C"/>
</dbReference>
<dbReference type="Pfam" id="PF03544">
    <property type="entry name" value="TonB_C"/>
    <property type="match status" value="1"/>
</dbReference>
<dbReference type="InterPro" id="IPR037682">
    <property type="entry name" value="TonB_C"/>
</dbReference>
<evidence type="ECO:0000256" key="3">
    <source>
        <dbReference type="ARBA" id="ARBA00022448"/>
    </source>
</evidence>
<evidence type="ECO:0000256" key="8">
    <source>
        <dbReference type="ARBA" id="ARBA00022989"/>
    </source>
</evidence>
<proteinExistence type="inferred from homology"/>
<evidence type="ECO:0000313" key="13">
    <source>
        <dbReference type="Proteomes" id="UP000434850"/>
    </source>
</evidence>
<reference evidence="12 13" key="1">
    <citation type="submission" date="2019-12" db="EMBL/GenBank/DDBJ databases">
        <title>Mucilaginibacter sp. HME9299 genome sequencing and assembly.</title>
        <authorList>
            <person name="Kang H."/>
            <person name="Kim H."/>
            <person name="Joh K."/>
        </authorList>
    </citation>
    <scope>NUCLEOTIDE SEQUENCE [LARGE SCALE GENOMIC DNA]</scope>
    <source>
        <strain evidence="12 13">HME9299</strain>
    </source>
</reference>
<name>A0A6I4IEF7_9SPHI</name>
<keyword evidence="4" id="KW-1003">Cell membrane</keyword>
<sequence>MKQWIVVCLVLFSGSLATAQSGLKTFYLDSKHKEVSAIDSASYIRKIGQIDSLTNLYPVIEYYRDSSIKCIGQSLSSKTFYRTGLCTDYYPGNTVKRSGSYSKGRAVGEHIFYYPNGNLQLTLVYAEPEKDIPNIGRNFLIQASYDTLGNQTVKNGFGYCKMINEAIGNLYEEGRVVNGMRDSLWRCHTDSNKVVLTEMYKDGVLLSGTSVFRNGESYRYQKREVDPQFKQGLFGGFDWFMRSNIRYPKQAYRNKIHGRVTITFVITKDGAVSNAYAAASPGKELSDEGIRLINKTSGHWIPGVQYGKKVNVQYTIPLSFSINEGK</sequence>
<dbReference type="GO" id="GO:0055085">
    <property type="term" value="P:transmembrane transport"/>
    <property type="evidence" value="ECO:0007669"/>
    <property type="project" value="InterPro"/>
</dbReference>
<dbReference type="GO" id="GO:0015031">
    <property type="term" value="P:protein transport"/>
    <property type="evidence" value="ECO:0007669"/>
    <property type="project" value="UniProtKB-KW"/>
</dbReference>
<dbReference type="Proteomes" id="UP000434850">
    <property type="component" value="Unassembled WGS sequence"/>
</dbReference>
<evidence type="ECO:0000256" key="10">
    <source>
        <dbReference type="SAM" id="SignalP"/>
    </source>
</evidence>
<keyword evidence="6" id="KW-0812">Transmembrane</keyword>
<organism evidence="12 13">
    <name type="scientific">Mucilaginibacter aquatilis</name>
    <dbReference type="NCBI Taxonomy" id="1517760"/>
    <lineage>
        <taxon>Bacteria</taxon>
        <taxon>Pseudomonadati</taxon>
        <taxon>Bacteroidota</taxon>
        <taxon>Sphingobacteriia</taxon>
        <taxon>Sphingobacteriales</taxon>
        <taxon>Sphingobacteriaceae</taxon>
        <taxon>Mucilaginibacter</taxon>
    </lineage>
</organism>
<evidence type="ECO:0000256" key="5">
    <source>
        <dbReference type="ARBA" id="ARBA00022519"/>
    </source>
</evidence>
<evidence type="ECO:0000256" key="4">
    <source>
        <dbReference type="ARBA" id="ARBA00022475"/>
    </source>
</evidence>
<keyword evidence="9" id="KW-0472">Membrane</keyword>
<dbReference type="SUPFAM" id="SSF82185">
    <property type="entry name" value="Histone H3 K4-specific methyltransferase SET7/9 N-terminal domain"/>
    <property type="match status" value="1"/>
</dbReference>
<dbReference type="RefSeq" id="WP_157542495.1">
    <property type="nucleotide sequence ID" value="NZ_WQLA01000005.1"/>
</dbReference>
<evidence type="ECO:0000256" key="7">
    <source>
        <dbReference type="ARBA" id="ARBA00022927"/>
    </source>
</evidence>
<keyword evidence="7" id="KW-0653">Protein transport</keyword>
<evidence type="ECO:0000256" key="6">
    <source>
        <dbReference type="ARBA" id="ARBA00022692"/>
    </source>
</evidence>
<evidence type="ECO:0000256" key="2">
    <source>
        <dbReference type="ARBA" id="ARBA00006555"/>
    </source>
</evidence>
<keyword evidence="3" id="KW-0813">Transport</keyword>
<dbReference type="PANTHER" id="PTHR33446:SF2">
    <property type="entry name" value="PROTEIN TONB"/>
    <property type="match status" value="1"/>
</dbReference>
<keyword evidence="13" id="KW-1185">Reference proteome</keyword>
<feature type="chain" id="PRO_5026021014" evidence="10">
    <location>
        <begin position="20"/>
        <end position="326"/>
    </location>
</feature>
<gene>
    <name evidence="12" type="ORF">GO816_13670</name>
</gene>
<dbReference type="InterPro" id="IPR051045">
    <property type="entry name" value="TonB-dependent_transducer"/>
</dbReference>
<dbReference type="Gene3D" id="3.30.1150.10">
    <property type="match status" value="1"/>
</dbReference>
<keyword evidence="5" id="KW-0997">Cell inner membrane</keyword>
<protein>
    <submittedName>
        <fullName evidence="12">TonB family protein</fullName>
    </submittedName>
</protein>
<dbReference type="NCBIfam" id="TIGR01352">
    <property type="entry name" value="tonB_Cterm"/>
    <property type="match status" value="1"/>
</dbReference>
<comment type="subcellular location">
    <subcellularLocation>
        <location evidence="1">Cell inner membrane</location>
        <topology evidence="1">Single-pass membrane protein</topology>
        <orientation evidence="1">Periplasmic side</orientation>
    </subcellularLocation>
</comment>
<dbReference type="PANTHER" id="PTHR33446">
    <property type="entry name" value="PROTEIN TONB-RELATED"/>
    <property type="match status" value="1"/>
</dbReference>
<dbReference type="PROSITE" id="PS52015">
    <property type="entry name" value="TONB_CTD"/>
    <property type="match status" value="1"/>
</dbReference>
<keyword evidence="10" id="KW-0732">Signal</keyword>
<accession>A0A6I4IEF7</accession>
<dbReference type="AlphaFoldDB" id="A0A6I4IEF7"/>
<dbReference type="GO" id="GO:0031992">
    <property type="term" value="F:energy transducer activity"/>
    <property type="evidence" value="ECO:0007669"/>
    <property type="project" value="TreeGrafter"/>
</dbReference>
<dbReference type="Gene3D" id="2.20.110.10">
    <property type="entry name" value="Histone H3 K4-specific methyltransferase SET7/9 N-terminal domain"/>
    <property type="match status" value="1"/>
</dbReference>
<dbReference type="OrthoDB" id="649093at2"/>
<keyword evidence="8" id="KW-1133">Transmembrane helix</keyword>
<dbReference type="GO" id="GO:0098797">
    <property type="term" value="C:plasma membrane protein complex"/>
    <property type="evidence" value="ECO:0007669"/>
    <property type="project" value="TreeGrafter"/>
</dbReference>
<evidence type="ECO:0000256" key="1">
    <source>
        <dbReference type="ARBA" id="ARBA00004383"/>
    </source>
</evidence>
<comment type="caution">
    <text evidence="12">The sequence shown here is derived from an EMBL/GenBank/DDBJ whole genome shotgun (WGS) entry which is preliminary data.</text>
</comment>